<proteinExistence type="predicted"/>
<keyword evidence="2" id="KW-1185">Reference proteome</keyword>
<reference evidence="1 2" key="1">
    <citation type="submission" date="2019-02" db="EMBL/GenBank/DDBJ databases">
        <title>Deep-cultivation of Planctomycetes and their phenomic and genomic characterization uncovers novel biology.</title>
        <authorList>
            <person name="Wiegand S."/>
            <person name="Jogler M."/>
            <person name="Boedeker C."/>
            <person name="Pinto D."/>
            <person name="Vollmers J."/>
            <person name="Rivas-Marin E."/>
            <person name="Kohn T."/>
            <person name="Peeters S.H."/>
            <person name="Heuer A."/>
            <person name="Rast P."/>
            <person name="Oberbeckmann S."/>
            <person name="Bunk B."/>
            <person name="Jeske O."/>
            <person name="Meyerdierks A."/>
            <person name="Storesund J.E."/>
            <person name="Kallscheuer N."/>
            <person name="Luecker S."/>
            <person name="Lage O.M."/>
            <person name="Pohl T."/>
            <person name="Merkel B.J."/>
            <person name="Hornburger P."/>
            <person name="Mueller R.-W."/>
            <person name="Bruemmer F."/>
            <person name="Labrenz M."/>
            <person name="Spormann A.M."/>
            <person name="Op Den Camp H."/>
            <person name="Overmann J."/>
            <person name="Amann R."/>
            <person name="Jetten M.S.M."/>
            <person name="Mascher T."/>
            <person name="Medema M.H."/>
            <person name="Devos D.P."/>
            <person name="Kaster A.-K."/>
            <person name="Ovreas L."/>
            <person name="Rohde M."/>
            <person name="Galperin M.Y."/>
            <person name="Jogler C."/>
        </authorList>
    </citation>
    <scope>NUCLEOTIDE SEQUENCE [LARGE SCALE GENOMIC DNA]</scope>
    <source>
        <strain evidence="1 2">Mal64</strain>
    </source>
</reference>
<accession>A0A5C5ZKQ4</accession>
<evidence type="ECO:0008006" key="3">
    <source>
        <dbReference type="Google" id="ProtNLM"/>
    </source>
</evidence>
<dbReference type="OrthoDB" id="285999at2"/>
<comment type="caution">
    <text evidence="1">The sequence shown here is derived from an EMBL/GenBank/DDBJ whole genome shotgun (WGS) entry which is preliminary data.</text>
</comment>
<dbReference type="AlphaFoldDB" id="A0A5C5ZKQ4"/>
<organism evidence="1 2">
    <name type="scientific">Pseudobythopirellula maris</name>
    <dbReference type="NCBI Taxonomy" id="2527991"/>
    <lineage>
        <taxon>Bacteria</taxon>
        <taxon>Pseudomonadati</taxon>
        <taxon>Planctomycetota</taxon>
        <taxon>Planctomycetia</taxon>
        <taxon>Pirellulales</taxon>
        <taxon>Lacipirellulaceae</taxon>
        <taxon>Pseudobythopirellula</taxon>
    </lineage>
</organism>
<dbReference type="SUPFAM" id="SSF51294">
    <property type="entry name" value="Hedgehog/intein (Hint) domain"/>
    <property type="match status" value="1"/>
</dbReference>
<evidence type="ECO:0000313" key="2">
    <source>
        <dbReference type="Proteomes" id="UP000315440"/>
    </source>
</evidence>
<dbReference type="Pfam" id="PF07591">
    <property type="entry name" value="PT-HINT"/>
    <property type="match status" value="1"/>
</dbReference>
<gene>
    <name evidence="1" type="ORF">Mal64_32810</name>
</gene>
<dbReference type="Proteomes" id="UP000315440">
    <property type="component" value="Unassembled WGS sequence"/>
</dbReference>
<sequence>MVTKGCRKARRRVLGGLGCFSWGCLVVLGGYTQSMAQPTAPTAGVSVATGSAGMVLVGDEPMPVREAQRLAREDERLDRYEATRELTPNTPQGHFDLARWCRRQGLEDEAFYHWLGVLQADASNKTALRALDRVWDEGELVSPDEAARRRAERRHAMKAEKEWKVRIAAWRRAIGEQPDTAESVLEELQAEVDTTAIPVFERLASGQDSAKASERAIEERMCVAFVDALGRMYGVEATASLIRHTLLAPSEELRGEALERLRYKPLEDVLPLLVERFRAPVESHYEVRVDSFGQVHYRHQAMGTATDRNLLKERSRIVTPRSTPISAQGMTFQQRQRAEMQSQRTIAWTVRREAYRAYREAALTENAIAQHNAQAVSNNRQIGWVLAQVTGEEFSDSPRTWWQYSQDYSGYDYPEEAPTESQTQSTQEFILPRQCECFVAGTPVWCKRGNRPIESLAAGDLVLAHDAATDSLVWRPVLETTIRDPSPMVEIAYEGGATVRSTVGHPYWVNGAGWRMAREVAVGDRLRTFDGEAVVAAVHPAEDAEAFNLVVAEAANYFVGEEGLLVHDNTSRSPGEGSERLAAWTD</sequence>
<evidence type="ECO:0000313" key="1">
    <source>
        <dbReference type="EMBL" id="TWT87738.1"/>
    </source>
</evidence>
<dbReference type="Gene3D" id="1.25.40.10">
    <property type="entry name" value="Tetratricopeptide repeat domain"/>
    <property type="match status" value="1"/>
</dbReference>
<dbReference type="Gene3D" id="2.170.16.10">
    <property type="entry name" value="Hedgehog/Intein (Hint) domain"/>
    <property type="match status" value="1"/>
</dbReference>
<dbReference type="InterPro" id="IPR036844">
    <property type="entry name" value="Hint_dom_sf"/>
</dbReference>
<dbReference type="InterPro" id="IPR011990">
    <property type="entry name" value="TPR-like_helical_dom_sf"/>
</dbReference>
<dbReference type="EMBL" id="SJPQ01000003">
    <property type="protein sequence ID" value="TWT87738.1"/>
    <property type="molecule type" value="Genomic_DNA"/>
</dbReference>
<name>A0A5C5ZKQ4_9BACT</name>
<protein>
    <recommendedName>
        <fullName evidence="3">Hint domain-containing protein</fullName>
    </recommendedName>
</protein>